<reference evidence="2 3" key="1">
    <citation type="submission" date="2022-03" db="EMBL/GenBank/DDBJ databases">
        <title>Sinomonas sp. isolated from a soil.</title>
        <authorList>
            <person name="Han J."/>
            <person name="Kim D.-U."/>
        </authorList>
    </citation>
    <scope>NUCLEOTIDE SEQUENCE [LARGE SCALE GENOMIC DNA]</scope>
    <source>
        <strain evidence="2 3">5-5</strain>
    </source>
</reference>
<sequence length="142" mass="15074">MQSSSSSDQRPSKPVQLRILVALVLIEALALLVIAGMYAVELASGQAHVSPGGAIFTMVLLILLGAGIGTAAILLWRGYRWTRSVALVVQLFAGTIGLPTMSGGYVLYGLLILVPAAAALYLLFSRPVFAVTQRPVHENDDR</sequence>
<keyword evidence="1" id="KW-1133">Transmembrane helix</keyword>
<evidence type="ECO:0000256" key="1">
    <source>
        <dbReference type="SAM" id="Phobius"/>
    </source>
</evidence>
<proteinExistence type="predicted"/>
<protein>
    <recommendedName>
        <fullName evidence="4">Histidine kinase</fullName>
    </recommendedName>
</protein>
<feature type="transmembrane region" description="Helical" evidence="1">
    <location>
        <begin position="105"/>
        <end position="124"/>
    </location>
</feature>
<keyword evidence="1" id="KW-0472">Membrane</keyword>
<accession>A0ABS9TYY9</accession>
<feature type="transmembrane region" description="Helical" evidence="1">
    <location>
        <begin position="81"/>
        <end position="99"/>
    </location>
</feature>
<keyword evidence="3" id="KW-1185">Reference proteome</keyword>
<evidence type="ECO:0008006" key="4">
    <source>
        <dbReference type="Google" id="ProtNLM"/>
    </source>
</evidence>
<name>A0ABS9TYY9_9MICC</name>
<feature type="transmembrane region" description="Helical" evidence="1">
    <location>
        <begin position="20"/>
        <end position="40"/>
    </location>
</feature>
<evidence type="ECO:0000313" key="3">
    <source>
        <dbReference type="Proteomes" id="UP001202922"/>
    </source>
</evidence>
<dbReference type="RefSeq" id="WP_241053069.1">
    <property type="nucleotide sequence ID" value="NZ_JAKZBV010000001.1"/>
</dbReference>
<organism evidence="2 3">
    <name type="scientific">Sinomonas terrae</name>
    <dbReference type="NCBI Taxonomy" id="2908838"/>
    <lineage>
        <taxon>Bacteria</taxon>
        <taxon>Bacillati</taxon>
        <taxon>Actinomycetota</taxon>
        <taxon>Actinomycetes</taxon>
        <taxon>Micrococcales</taxon>
        <taxon>Micrococcaceae</taxon>
        <taxon>Sinomonas</taxon>
    </lineage>
</organism>
<feature type="transmembrane region" description="Helical" evidence="1">
    <location>
        <begin position="52"/>
        <end position="74"/>
    </location>
</feature>
<comment type="caution">
    <text evidence="2">The sequence shown here is derived from an EMBL/GenBank/DDBJ whole genome shotgun (WGS) entry which is preliminary data.</text>
</comment>
<dbReference type="Proteomes" id="UP001202922">
    <property type="component" value="Unassembled WGS sequence"/>
</dbReference>
<gene>
    <name evidence="2" type="ORF">L0M17_06575</name>
</gene>
<dbReference type="EMBL" id="JAKZBV010000001">
    <property type="protein sequence ID" value="MCH6469653.1"/>
    <property type="molecule type" value="Genomic_DNA"/>
</dbReference>
<evidence type="ECO:0000313" key="2">
    <source>
        <dbReference type="EMBL" id="MCH6469653.1"/>
    </source>
</evidence>
<keyword evidence="1" id="KW-0812">Transmembrane</keyword>